<evidence type="ECO:0000259" key="6">
    <source>
        <dbReference type="Pfam" id="PF00496"/>
    </source>
</evidence>
<evidence type="ECO:0000313" key="8">
    <source>
        <dbReference type="EMBL" id="GGT92310.1"/>
    </source>
</evidence>
<dbReference type="CDD" id="cd00995">
    <property type="entry name" value="PBP2_NikA_DppA_OppA_like"/>
    <property type="match status" value="1"/>
</dbReference>
<feature type="transmembrane region" description="Helical" evidence="5">
    <location>
        <begin position="12"/>
        <end position="30"/>
    </location>
</feature>
<evidence type="ECO:0000256" key="4">
    <source>
        <dbReference type="SAM" id="MobiDB-lite"/>
    </source>
</evidence>
<accession>A0A348B5V7</accession>
<reference evidence="8" key="1">
    <citation type="journal article" date="2014" name="Int. J. Syst. Evol. Microbiol.">
        <title>Complete genome sequence of Corynebacterium casei LMG S-19264T (=DSM 44701T), isolated from a smear-ripened cheese.</title>
        <authorList>
            <consortium name="US DOE Joint Genome Institute (JGI-PGF)"/>
            <person name="Walter F."/>
            <person name="Albersmeier A."/>
            <person name="Kalinowski J."/>
            <person name="Ruckert C."/>
        </authorList>
    </citation>
    <scope>NUCLEOTIDE SEQUENCE</scope>
    <source>
        <strain evidence="8">JCM 31740</strain>
    </source>
</reference>
<dbReference type="GO" id="GO:1904680">
    <property type="term" value="F:peptide transmembrane transporter activity"/>
    <property type="evidence" value="ECO:0007669"/>
    <property type="project" value="TreeGrafter"/>
</dbReference>
<evidence type="ECO:0000313" key="7">
    <source>
        <dbReference type="EMBL" id="BBD73559.1"/>
    </source>
</evidence>
<evidence type="ECO:0000256" key="3">
    <source>
        <dbReference type="ARBA" id="ARBA00022729"/>
    </source>
</evidence>
<reference evidence="8" key="4">
    <citation type="submission" date="2020-09" db="EMBL/GenBank/DDBJ databases">
        <authorList>
            <person name="Sun Q."/>
            <person name="Ohkuma M."/>
        </authorList>
    </citation>
    <scope>NUCLEOTIDE SEQUENCE</scope>
    <source>
        <strain evidence="8">JCM 31740</strain>
    </source>
</reference>
<dbReference type="PANTHER" id="PTHR30290:SF9">
    <property type="entry name" value="OLIGOPEPTIDE-BINDING PROTEIN APPA"/>
    <property type="match status" value="1"/>
</dbReference>
<dbReference type="Gene3D" id="3.40.190.10">
    <property type="entry name" value="Periplasmic binding protein-like II"/>
    <property type="match status" value="1"/>
</dbReference>
<dbReference type="KEGG" id="sacd:HS1genome_1948"/>
<feature type="domain" description="Solute-binding protein family 5" evidence="6">
    <location>
        <begin position="109"/>
        <end position="471"/>
    </location>
</feature>
<keyword evidence="5" id="KW-1133">Transmembrane helix</keyword>
<dbReference type="Gene3D" id="3.90.76.10">
    <property type="entry name" value="Dipeptide-binding Protein, Domain 1"/>
    <property type="match status" value="1"/>
</dbReference>
<keyword evidence="3" id="KW-0732">Signal</keyword>
<dbReference type="GO" id="GO:0043190">
    <property type="term" value="C:ATP-binding cassette (ABC) transporter complex"/>
    <property type="evidence" value="ECO:0007669"/>
    <property type="project" value="InterPro"/>
</dbReference>
<sequence>MKSRKGIGKSVIVAVVVIVVVVAAVAGVLLTTNHSKPTVPSTSPPSNTTRVTNTTSVTTTTTSNATLTTGFFEDVTSLSPVNWFTISDLDVLQLIFNTLVEVNASGLPAPGLAQSWTVSDNGQVYTFYLYHNATWQDGVPVTAKDVVFTFNYWKKYHFPYYATLAALIENATAINNYTVQVTLVHPDAGFLLDLADLGMIIPQHIWQNITNPFNQSNLIGDGPFEFVSRTPGVDIVLKANPHYFLGEPHFKYLVIKIFSSVDSALAALESGSLNMLELPEGTSLSALSAYPSIHIVTTPSTMIYYISMNTQTFPFNNTLVRQAVAYAINKTAILDLAFLGQGQVANSVISPALSYWYNPDVPNYTYSPSTAVQLLEKAGFTNSSGKWVNSQGEQLAFNLLIPNEAPWIEMATIIQQELGQIGITVNVQAVDPTTWESTVIGTHNYQMTLGSWRLYFDPMLFLEPSFDSNETGPNGLNFAVFKNSTVDNLINQAIYSPSLATERTYVDQIQYAVNQQVPWIMLAYGQDIWAVQGYSNWQGVPRYGLWYYTNFLSMTPTG</sequence>
<dbReference type="EMBL" id="AP018553">
    <property type="protein sequence ID" value="BBD73559.1"/>
    <property type="molecule type" value="Genomic_DNA"/>
</dbReference>
<evidence type="ECO:0000256" key="5">
    <source>
        <dbReference type="SAM" id="Phobius"/>
    </source>
</evidence>
<dbReference type="GO" id="GO:0015833">
    <property type="term" value="P:peptide transport"/>
    <property type="evidence" value="ECO:0007669"/>
    <property type="project" value="TreeGrafter"/>
</dbReference>
<dbReference type="Proteomes" id="UP000616143">
    <property type="component" value="Unassembled WGS sequence"/>
</dbReference>
<keyword evidence="5" id="KW-0472">Membrane</keyword>
<dbReference type="RefSeq" id="WP_158613788.1">
    <property type="nucleotide sequence ID" value="NZ_AP018553.1"/>
</dbReference>
<dbReference type="AlphaFoldDB" id="A0A348B5V7"/>
<dbReference type="GO" id="GO:0042597">
    <property type="term" value="C:periplasmic space"/>
    <property type="evidence" value="ECO:0007669"/>
    <property type="project" value="UniProtKB-ARBA"/>
</dbReference>
<evidence type="ECO:0000256" key="2">
    <source>
        <dbReference type="ARBA" id="ARBA00022448"/>
    </source>
</evidence>
<proteinExistence type="inferred from homology"/>
<dbReference type="GeneID" id="38667416"/>
<protein>
    <submittedName>
        <fullName evidence="7">Diguanylate phosphodiesterase</fullName>
    </submittedName>
</protein>
<feature type="compositionally biased region" description="Low complexity" evidence="4">
    <location>
        <begin position="38"/>
        <end position="57"/>
    </location>
</feature>
<dbReference type="Gene3D" id="3.10.105.10">
    <property type="entry name" value="Dipeptide-binding Protein, Domain 3"/>
    <property type="match status" value="1"/>
</dbReference>
<keyword evidence="5" id="KW-0812">Transmembrane</keyword>
<name>A0A348B5V7_9CREN</name>
<gene>
    <name evidence="8" type="ORF">GCM10007116_07520</name>
    <name evidence="7" type="ORF">HS1genome_1948</name>
</gene>
<feature type="region of interest" description="Disordered" evidence="4">
    <location>
        <begin position="35"/>
        <end position="57"/>
    </location>
</feature>
<dbReference type="SUPFAM" id="SSF53850">
    <property type="entry name" value="Periplasmic binding protein-like II"/>
    <property type="match status" value="1"/>
</dbReference>
<dbReference type="EMBL" id="BMQS01000006">
    <property type="protein sequence ID" value="GGT92310.1"/>
    <property type="molecule type" value="Genomic_DNA"/>
</dbReference>
<keyword evidence="9" id="KW-1185">Reference proteome</keyword>
<dbReference type="InterPro" id="IPR030678">
    <property type="entry name" value="Peptide/Ni-bd"/>
</dbReference>
<dbReference type="InterPro" id="IPR000914">
    <property type="entry name" value="SBP_5_dom"/>
</dbReference>
<organism evidence="7 9">
    <name type="scientific">Sulfodiicoccus acidiphilus</name>
    <dbReference type="NCBI Taxonomy" id="1670455"/>
    <lineage>
        <taxon>Archaea</taxon>
        <taxon>Thermoproteota</taxon>
        <taxon>Thermoprotei</taxon>
        <taxon>Sulfolobales</taxon>
        <taxon>Sulfolobaceae</taxon>
        <taxon>Sulfodiicoccus</taxon>
    </lineage>
</organism>
<dbReference type="Proteomes" id="UP000276741">
    <property type="component" value="Chromosome"/>
</dbReference>
<dbReference type="PANTHER" id="PTHR30290">
    <property type="entry name" value="PERIPLASMIC BINDING COMPONENT OF ABC TRANSPORTER"/>
    <property type="match status" value="1"/>
</dbReference>
<reference evidence="7" key="3">
    <citation type="journal article" date="2019" name="BMC Res. Notes">
        <title>Complete genome sequence of the Sulfodiicoccus acidiphilus strain HS-1T, the first crenarchaeon that lacks polB3, isolated from an acidic hot spring in Ohwaku-dani, Hakone, Japan.</title>
        <authorList>
            <person name="Sakai H.D."/>
            <person name="Kurosawa N."/>
        </authorList>
    </citation>
    <scope>NUCLEOTIDE SEQUENCE</scope>
    <source>
        <strain evidence="7">HS-1</strain>
    </source>
</reference>
<evidence type="ECO:0000313" key="9">
    <source>
        <dbReference type="Proteomes" id="UP000276741"/>
    </source>
</evidence>
<dbReference type="OrthoDB" id="194307at2157"/>
<comment type="similarity">
    <text evidence="1">Belongs to the bacterial solute-binding protein 5 family.</text>
</comment>
<dbReference type="InterPro" id="IPR039424">
    <property type="entry name" value="SBP_5"/>
</dbReference>
<reference evidence="9" key="2">
    <citation type="submission" date="2018-04" db="EMBL/GenBank/DDBJ databases">
        <title>Complete genome sequence of Sulfodiicoccus acidiphilus strain HS-1.</title>
        <authorList>
            <person name="Sakai H.D."/>
            <person name="Kurosawa N."/>
        </authorList>
    </citation>
    <scope>NUCLEOTIDE SEQUENCE [LARGE SCALE GENOMIC DNA]</scope>
    <source>
        <strain evidence="9">HS-1</strain>
    </source>
</reference>
<dbReference type="Pfam" id="PF00496">
    <property type="entry name" value="SBP_bac_5"/>
    <property type="match status" value="1"/>
</dbReference>
<evidence type="ECO:0000256" key="1">
    <source>
        <dbReference type="ARBA" id="ARBA00005695"/>
    </source>
</evidence>
<keyword evidence="2" id="KW-0813">Transport</keyword>
<dbReference type="PIRSF" id="PIRSF002741">
    <property type="entry name" value="MppA"/>
    <property type="match status" value="1"/>
</dbReference>